<proteinExistence type="inferred from homology"/>
<protein>
    <recommendedName>
        <fullName evidence="3">Pachytene checkpoint protein 2 homolog</fullName>
        <shortName evidence="3">TR-interacting protein 13</shortName>
        <shortName evidence="3">TRIP-13</shortName>
    </recommendedName>
    <alternativeName>
        <fullName evidence="3">Thyroid hormone receptor interactor 13</fullName>
    </alternativeName>
    <alternativeName>
        <fullName evidence="3">Thyroid receptor-interacting protein 13</fullName>
    </alternativeName>
</protein>
<dbReference type="InterPro" id="IPR003959">
    <property type="entry name" value="ATPase_AAA_core"/>
</dbReference>
<dbReference type="Pfam" id="PF23563">
    <property type="entry name" value="TRIP13_N"/>
    <property type="match status" value="1"/>
</dbReference>
<dbReference type="Gene3D" id="3.40.50.300">
    <property type="entry name" value="P-loop containing nucleotide triphosphate hydrolases"/>
    <property type="match status" value="1"/>
</dbReference>
<dbReference type="EMBL" id="KK419716">
    <property type="protein sequence ID" value="KFQ86263.1"/>
    <property type="molecule type" value="Genomic_DNA"/>
</dbReference>
<comment type="subcellular location">
    <subcellularLocation>
        <location evidence="3">Nucleus</location>
    </subcellularLocation>
</comment>
<dbReference type="Pfam" id="PF00004">
    <property type="entry name" value="AAA"/>
    <property type="match status" value="1"/>
</dbReference>
<evidence type="ECO:0000259" key="4">
    <source>
        <dbReference type="Pfam" id="PF00004"/>
    </source>
</evidence>
<organism evidence="5 6">
    <name type="scientific">Phoenicopterus ruber ruber</name>
    <dbReference type="NCBI Taxonomy" id="9218"/>
    <lineage>
        <taxon>Eukaryota</taxon>
        <taxon>Metazoa</taxon>
        <taxon>Chordata</taxon>
        <taxon>Craniata</taxon>
        <taxon>Vertebrata</taxon>
        <taxon>Euteleostomi</taxon>
        <taxon>Archelosauria</taxon>
        <taxon>Archosauria</taxon>
        <taxon>Dinosauria</taxon>
        <taxon>Saurischia</taxon>
        <taxon>Theropoda</taxon>
        <taxon>Coelurosauria</taxon>
        <taxon>Aves</taxon>
        <taxon>Neognathae</taxon>
        <taxon>Neoaves</taxon>
        <taxon>Mirandornithes</taxon>
        <taxon>Phoenicopteriformes</taxon>
        <taxon>Phoenicopteridae</taxon>
        <taxon>Phoenicopterus</taxon>
    </lineage>
</organism>
<dbReference type="PANTHER" id="PTHR45991">
    <property type="entry name" value="PACHYTENE CHECKPOINT PROTEIN 2"/>
    <property type="match status" value="1"/>
</dbReference>
<dbReference type="OrthoDB" id="10042665at2759"/>
<dbReference type="GO" id="GO:0051598">
    <property type="term" value="P:meiotic recombination checkpoint signaling"/>
    <property type="evidence" value="ECO:0007669"/>
    <property type="project" value="TreeGrafter"/>
</dbReference>
<dbReference type="PANTHER" id="PTHR45991:SF1">
    <property type="entry name" value="PACHYTENE CHECKPOINT PROTEIN 2 HOMOLOG"/>
    <property type="match status" value="1"/>
</dbReference>
<gene>
    <name evidence="5" type="ORF">N337_07176</name>
</gene>
<evidence type="ECO:0000256" key="2">
    <source>
        <dbReference type="ARBA" id="ARBA00022840"/>
    </source>
</evidence>
<keyword evidence="1" id="KW-0547">Nucleotide-binding</keyword>
<dbReference type="AlphaFoldDB" id="A0A091V998"/>
<dbReference type="GO" id="GO:0005524">
    <property type="term" value="F:ATP binding"/>
    <property type="evidence" value="ECO:0007669"/>
    <property type="project" value="UniProtKB-KW"/>
</dbReference>
<comment type="function">
    <text evidence="3">Plays a key role in chromosome recombination and chromosome structure development during meiosis. Required at early steps in meiotic recombination that leads to non-crossovers pathways. Also needed for efficient completion of homologous synapsis by influencing crossover distribution along the chromosomes affecting both crossovers and non-crossovers pathways.</text>
</comment>
<evidence type="ECO:0000256" key="1">
    <source>
        <dbReference type="ARBA" id="ARBA00022741"/>
    </source>
</evidence>
<keyword evidence="6" id="KW-1185">Reference proteome</keyword>
<keyword evidence="2" id="KW-0067">ATP-binding</keyword>
<dbReference type="Proteomes" id="UP000053700">
    <property type="component" value="Unassembled WGS sequence"/>
</dbReference>
<dbReference type="GO" id="GO:0005694">
    <property type="term" value="C:chromosome"/>
    <property type="evidence" value="ECO:0007669"/>
    <property type="project" value="TreeGrafter"/>
</dbReference>
<keyword evidence="3" id="KW-0539">Nucleus</keyword>
<reference evidence="5 6" key="1">
    <citation type="submission" date="2014-04" db="EMBL/GenBank/DDBJ databases">
        <title>Genome evolution of avian class.</title>
        <authorList>
            <person name="Zhang G."/>
            <person name="Li C."/>
        </authorList>
    </citation>
    <scope>NUCLEOTIDE SEQUENCE [LARGE SCALE GENOMIC DNA]</scope>
    <source>
        <strain evidence="5">BGI_N337</strain>
    </source>
</reference>
<evidence type="ECO:0000256" key="3">
    <source>
        <dbReference type="RuleBase" id="RU369050"/>
    </source>
</evidence>
<dbReference type="GO" id="GO:0016887">
    <property type="term" value="F:ATP hydrolysis activity"/>
    <property type="evidence" value="ECO:0007669"/>
    <property type="project" value="InterPro"/>
</dbReference>
<dbReference type="GO" id="GO:0007131">
    <property type="term" value="P:reciprocal meiotic recombination"/>
    <property type="evidence" value="ECO:0007669"/>
    <property type="project" value="UniProtKB-UniRule"/>
</dbReference>
<feature type="domain" description="ATPase AAA-type core" evidence="4">
    <location>
        <begin position="175"/>
        <end position="254"/>
    </location>
</feature>
<name>A0A091V998_PHORB</name>
<dbReference type="InterPro" id="IPR044539">
    <property type="entry name" value="Pch2-like"/>
</dbReference>
<dbReference type="InterPro" id="IPR027417">
    <property type="entry name" value="P-loop_NTPase"/>
</dbReference>
<comment type="similarity">
    <text evidence="3">Belongs to the AAA ATPase family. PCH2 subfamily.</text>
</comment>
<sequence>MDEAAGDLKQALPNVCDNVQIHVEVHQKSSSAAKKEDIRMSVLKLLNRHNIVFGDYKWTEFDDGFLNSNVQSVSIVDTELKLKDRQPIDLSKSSLSLHIFHLNEEGPSSENLEEENEDIIAANHWVLPAAEFHGLWESLIYDTEVKSHLLDYVTTTLLFSDKNVDSNLISWNRVVLLHGPPGTGKTSLCKALAQKLTIRLSYRYRYGQLIEINSHSLFSKWFSESGKLVTKMFQKIQELIDDKDALVFVLIDEV</sequence>
<accession>A0A091V998</accession>
<evidence type="ECO:0000313" key="6">
    <source>
        <dbReference type="Proteomes" id="UP000053700"/>
    </source>
</evidence>
<keyword evidence="3" id="KW-0469">Meiosis</keyword>
<dbReference type="SUPFAM" id="SSF52540">
    <property type="entry name" value="P-loop containing nucleoside triphosphate hydrolases"/>
    <property type="match status" value="1"/>
</dbReference>
<evidence type="ECO:0000313" key="5">
    <source>
        <dbReference type="EMBL" id="KFQ86263.1"/>
    </source>
</evidence>
<dbReference type="GO" id="GO:0005634">
    <property type="term" value="C:nucleus"/>
    <property type="evidence" value="ECO:0007669"/>
    <property type="project" value="UniProtKB-SubCell"/>
</dbReference>